<gene>
    <name evidence="2" type="ORF">BAE44_0019638</name>
</gene>
<evidence type="ECO:0000313" key="3">
    <source>
        <dbReference type="Proteomes" id="UP000095767"/>
    </source>
</evidence>
<feature type="domain" description="KIB1-4 beta-propeller" evidence="1">
    <location>
        <begin position="34"/>
        <end position="264"/>
    </location>
</feature>
<name>A0A1E5V2F4_9POAL</name>
<reference evidence="2 3" key="1">
    <citation type="submission" date="2016-09" db="EMBL/GenBank/DDBJ databases">
        <title>The draft genome of Dichanthelium oligosanthes: A C3 panicoid grass species.</title>
        <authorList>
            <person name="Studer A.J."/>
            <person name="Schnable J.C."/>
            <person name="Brutnell T.P."/>
        </authorList>
    </citation>
    <scope>NUCLEOTIDE SEQUENCE [LARGE SCALE GENOMIC DNA]</scope>
    <source>
        <strain evidence="3">cv. Kellogg 1175</strain>
        <tissue evidence="2">Leaf</tissue>
    </source>
</reference>
<keyword evidence="3" id="KW-1185">Reference proteome</keyword>
<dbReference type="PANTHER" id="PTHR36901">
    <property type="entry name" value="F-BOX DOMAIN CONTAINING PROTEIN, EXPRESSED-RELATED"/>
    <property type="match status" value="1"/>
</dbReference>
<dbReference type="PANTHER" id="PTHR36901:SF6">
    <property type="entry name" value="OS05G0150100 PROTEIN"/>
    <property type="match status" value="1"/>
</dbReference>
<sequence>MSRLPAPGDPDHSAWLPRRLHQRQKKVEMGAPPAGLPHCCGASRGWLALADDLRSPTRDPASGAEVPLPCLRPVTEVFLSGDPLGWTDWIAVASQRLGEFATKSFFWRPGDAAWSPLYEQPTAGVARVVFHGGRVFYITTWARGGSWPCGPALQVRARDALLSRGAPGELLLVVLRGGAGRRGGRPPPPPPRGSSPCSSFAEVDRLDWTPEGRPQVGERVTDLGEHSLFLGLSESFALSVKEFPAVRRNHIYCLARNWNYSRNREHKLSDWAFVFDLGSETLEGIPYPEELRDDEINWWPRSWLCLRSPLMTK</sequence>
<dbReference type="OrthoDB" id="638465at2759"/>
<dbReference type="EMBL" id="LWDX02053914">
    <property type="protein sequence ID" value="OEL19346.1"/>
    <property type="molecule type" value="Genomic_DNA"/>
</dbReference>
<organism evidence="2 3">
    <name type="scientific">Dichanthelium oligosanthes</name>
    <dbReference type="NCBI Taxonomy" id="888268"/>
    <lineage>
        <taxon>Eukaryota</taxon>
        <taxon>Viridiplantae</taxon>
        <taxon>Streptophyta</taxon>
        <taxon>Embryophyta</taxon>
        <taxon>Tracheophyta</taxon>
        <taxon>Spermatophyta</taxon>
        <taxon>Magnoliopsida</taxon>
        <taxon>Liliopsida</taxon>
        <taxon>Poales</taxon>
        <taxon>Poaceae</taxon>
        <taxon>PACMAD clade</taxon>
        <taxon>Panicoideae</taxon>
        <taxon>Panicodae</taxon>
        <taxon>Paniceae</taxon>
        <taxon>Dichantheliinae</taxon>
        <taxon>Dichanthelium</taxon>
    </lineage>
</organism>
<dbReference type="InterPro" id="IPR005174">
    <property type="entry name" value="KIB1-4_b-propeller"/>
</dbReference>
<accession>A0A1E5V2F4</accession>
<dbReference type="Pfam" id="PF03478">
    <property type="entry name" value="Beta-prop_KIB1-4"/>
    <property type="match status" value="1"/>
</dbReference>
<evidence type="ECO:0000259" key="1">
    <source>
        <dbReference type="Pfam" id="PF03478"/>
    </source>
</evidence>
<protein>
    <recommendedName>
        <fullName evidence="1">KIB1-4 beta-propeller domain-containing protein</fullName>
    </recommendedName>
</protein>
<dbReference type="AlphaFoldDB" id="A0A1E5V2F4"/>
<evidence type="ECO:0000313" key="2">
    <source>
        <dbReference type="EMBL" id="OEL19346.1"/>
    </source>
</evidence>
<proteinExistence type="predicted"/>
<dbReference type="Proteomes" id="UP000095767">
    <property type="component" value="Unassembled WGS sequence"/>
</dbReference>
<comment type="caution">
    <text evidence="2">The sequence shown here is derived from an EMBL/GenBank/DDBJ whole genome shotgun (WGS) entry which is preliminary data.</text>
</comment>